<accession>A0A5R9FRC4</accession>
<name>A0A5R9FRC4_9ACTN</name>
<dbReference type="GO" id="GO:0005829">
    <property type="term" value="C:cytosol"/>
    <property type="evidence" value="ECO:0007669"/>
    <property type="project" value="TreeGrafter"/>
</dbReference>
<dbReference type="GO" id="GO:0006189">
    <property type="term" value="P:'de novo' IMP biosynthetic process"/>
    <property type="evidence" value="ECO:0007669"/>
    <property type="project" value="TreeGrafter"/>
</dbReference>
<comment type="pathway">
    <text evidence="1">Purine metabolism; IMP biosynthesis via de novo pathway; N(2)-formyl-N(1)-(5-phospho-D-ribosyl)glycinamide from N(1)-(5-phospho-D-ribosyl)glycinamide (10-formyl THF route): step 1/1.</text>
</comment>
<feature type="region of interest" description="Disordered" evidence="5">
    <location>
        <begin position="62"/>
        <end position="116"/>
    </location>
</feature>
<dbReference type="PANTHER" id="PTHR43369:SF2">
    <property type="entry name" value="PHOSPHORIBOSYLGLYCINAMIDE FORMYLTRANSFERASE"/>
    <property type="match status" value="1"/>
</dbReference>
<dbReference type="SUPFAM" id="SSF53328">
    <property type="entry name" value="Formyltransferase"/>
    <property type="match status" value="1"/>
</dbReference>
<keyword evidence="8" id="KW-1185">Reference proteome</keyword>
<evidence type="ECO:0000256" key="5">
    <source>
        <dbReference type="SAM" id="MobiDB-lite"/>
    </source>
</evidence>
<feature type="compositionally biased region" description="Basic residues" evidence="5">
    <location>
        <begin position="93"/>
        <end position="116"/>
    </location>
</feature>
<sequence length="116" mass="12582">MLTALREHCIDLVVTAGYMKKIGPATLDTYAGSILNIHPSLLPRHGGPGMHGHHVHESVLASGDTVSGGDVTAATITSSGGTDVCEEQDPNRRRERCRGRCPRRGGLHRVEHRQRQ</sequence>
<dbReference type="GO" id="GO:0004644">
    <property type="term" value="F:phosphoribosylglycinamide formyltransferase activity"/>
    <property type="evidence" value="ECO:0007669"/>
    <property type="project" value="UniProtKB-EC"/>
</dbReference>
<dbReference type="Pfam" id="PF00551">
    <property type="entry name" value="Formyl_trans_N"/>
    <property type="match status" value="1"/>
</dbReference>
<comment type="caution">
    <text evidence="7">The sequence shown here is derived from an EMBL/GenBank/DDBJ whole genome shotgun (WGS) entry which is preliminary data.</text>
</comment>
<evidence type="ECO:0000256" key="1">
    <source>
        <dbReference type="ARBA" id="ARBA00005054"/>
    </source>
</evidence>
<dbReference type="AlphaFoldDB" id="A0A5R9FRC4"/>
<dbReference type="RefSeq" id="WP_138047885.1">
    <property type="nucleotide sequence ID" value="NZ_VBZC01000033.1"/>
</dbReference>
<dbReference type="PANTHER" id="PTHR43369">
    <property type="entry name" value="PHOSPHORIBOSYLGLYCINAMIDE FORMYLTRANSFERASE"/>
    <property type="match status" value="1"/>
</dbReference>
<organism evidence="7 8">
    <name type="scientific">Streptomyces montanus</name>
    <dbReference type="NCBI Taxonomy" id="2580423"/>
    <lineage>
        <taxon>Bacteria</taxon>
        <taxon>Bacillati</taxon>
        <taxon>Actinomycetota</taxon>
        <taxon>Actinomycetes</taxon>
        <taxon>Kitasatosporales</taxon>
        <taxon>Streptomycetaceae</taxon>
        <taxon>Streptomyces</taxon>
    </lineage>
</organism>
<dbReference type="Gene3D" id="3.40.50.170">
    <property type="entry name" value="Formyl transferase, N-terminal domain"/>
    <property type="match status" value="1"/>
</dbReference>
<reference evidence="7 8" key="1">
    <citation type="submission" date="2019-05" db="EMBL/GenBank/DDBJ databases">
        <title>Streptomyces sp. NEAU-C151, a novel actinomycete isolated from soil.</title>
        <authorList>
            <person name="Han L."/>
            <person name="Jiang H."/>
        </authorList>
    </citation>
    <scope>NUCLEOTIDE SEQUENCE [LARGE SCALE GENOMIC DNA]</scope>
    <source>
        <strain evidence="7 8">NEAU-C151</strain>
    </source>
</reference>
<evidence type="ECO:0000259" key="6">
    <source>
        <dbReference type="Pfam" id="PF00551"/>
    </source>
</evidence>
<dbReference type="InterPro" id="IPR036477">
    <property type="entry name" value="Formyl_transf_N_sf"/>
</dbReference>
<gene>
    <name evidence="7" type="ORF">FE633_27530</name>
</gene>
<evidence type="ECO:0000256" key="4">
    <source>
        <dbReference type="ARBA" id="ARBA00022755"/>
    </source>
</evidence>
<feature type="domain" description="Formyl transferase N-terminal" evidence="6">
    <location>
        <begin position="3"/>
        <end position="71"/>
    </location>
</feature>
<protein>
    <recommendedName>
        <fullName evidence="2">phosphoribosylglycinamide formyltransferase 1</fullName>
        <ecNumber evidence="2">2.1.2.2</ecNumber>
    </recommendedName>
</protein>
<keyword evidence="3" id="KW-0808">Transferase</keyword>
<evidence type="ECO:0000256" key="2">
    <source>
        <dbReference type="ARBA" id="ARBA00012254"/>
    </source>
</evidence>
<keyword evidence="4" id="KW-0658">Purine biosynthesis</keyword>
<evidence type="ECO:0000313" key="7">
    <source>
        <dbReference type="EMBL" id="TLS43094.1"/>
    </source>
</evidence>
<dbReference type="EC" id="2.1.2.2" evidence="2"/>
<dbReference type="InterPro" id="IPR002376">
    <property type="entry name" value="Formyl_transf_N"/>
</dbReference>
<proteinExistence type="predicted"/>
<dbReference type="Proteomes" id="UP000305906">
    <property type="component" value="Unassembled WGS sequence"/>
</dbReference>
<evidence type="ECO:0000256" key="3">
    <source>
        <dbReference type="ARBA" id="ARBA00022679"/>
    </source>
</evidence>
<evidence type="ECO:0000313" key="8">
    <source>
        <dbReference type="Proteomes" id="UP000305906"/>
    </source>
</evidence>
<dbReference type="EMBL" id="VBZC01000033">
    <property type="protein sequence ID" value="TLS43094.1"/>
    <property type="molecule type" value="Genomic_DNA"/>
</dbReference>